<name>A0A0R2YL29_9PSED</name>
<keyword evidence="1 6" id="KW-0547">Nucleotide-binding</keyword>
<keyword evidence="3 6" id="KW-0347">Helicase</keyword>
<evidence type="ECO:0000256" key="4">
    <source>
        <dbReference type="ARBA" id="ARBA00022840"/>
    </source>
</evidence>
<dbReference type="GO" id="GO:0005524">
    <property type="term" value="F:ATP binding"/>
    <property type="evidence" value="ECO:0007669"/>
    <property type="project" value="UniProtKB-UniRule"/>
</dbReference>
<dbReference type="PANTHER" id="PTHR11070">
    <property type="entry name" value="UVRD / RECB / PCRA DNA HELICASE FAMILY MEMBER"/>
    <property type="match status" value="1"/>
</dbReference>
<dbReference type="SUPFAM" id="SSF52540">
    <property type="entry name" value="P-loop containing nucleoside triphosphate hydrolases"/>
    <property type="match status" value="1"/>
</dbReference>
<dbReference type="RefSeq" id="WP_057010916.1">
    <property type="nucleotide sequence ID" value="NZ_JYLH01000002.1"/>
</dbReference>
<dbReference type="InterPro" id="IPR027417">
    <property type="entry name" value="P-loop_NTPase"/>
</dbReference>
<dbReference type="Pfam" id="PF00580">
    <property type="entry name" value="UvrD-helicase"/>
    <property type="match status" value="1"/>
</dbReference>
<feature type="binding site" evidence="6">
    <location>
        <begin position="27"/>
        <end position="34"/>
    </location>
    <ligand>
        <name>ATP</name>
        <dbReference type="ChEBI" id="CHEBI:30616"/>
    </ligand>
</feature>
<dbReference type="Proteomes" id="UP000051446">
    <property type="component" value="Unassembled WGS sequence"/>
</dbReference>
<evidence type="ECO:0000256" key="7">
    <source>
        <dbReference type="SAM" id="Coils"/>
    </source>
</evidence>
<dbReference type="Gene3D" id="3.40.50.300">
    <property type="entry name" value="P-loop containing nucleotide triphosphate hydrolases"/>
    <property type="match status" value="2"/>
</dbReference>
<accession>A0A0R2YL29</accession>
<evidence type="ECO:0000259" key="8">
    <source>
        <dbReference type="PROSITE" id="PS51198"/>
    </source>
</evidence>
<dbReference type="EMBL" id="JYLH01000002">
    <property type="protein sequence ID" value="KRP47868.1"/>
    <property type="molecule type" value="Genomic_DNA"/>
</dbReference>
<dbReference type="InterPro" id="IPR014016">
    <property type="entry name" value="UvrD-like_ATP-bd"/>
</dbReference>
<dbReference type="GO" id="GO:0003677">
    <property type="term" value="F:DNA binding"/>
    <property type="evidence" value="ECO:0007669"/>
    <property type="project" value="InterPro"/>
</dbReference>
<dbReference type="GO" id="GO:0000725">
    <property type="term" value="P:recombinational repair"/>
    <property type="evidence" value="ECO:0007669"/>
    <property type="project" value="TreeGrafter"/>
</dbReference>
<dbReference type="PANTHER" id="PTHR11070:SF2">
    <property type="entry name" value="ATP-DEPENDENT DNA HELICASE SRS2"/>
    <property type="match status" value="1"/>
</dbReference>
<evidence type="ECO:0000256" key="6">
    <source>
        <dbReference type="PROSITE-ProRule" id="PRU00560"/>
    </source>
</evidence>
<evidence type="ECO:0000256" key="1">
    <source>
        <dbReference type="ARBA" id="ARBA00022741"/>
    </source>
</evidence>
<dbReference type="AlphaFoldDB" id="A0A0R2YL29"/>
<comment type="caution">
    <text evidence="9">The sequence shown here is derived from an EMBL/GenBank/DDBJ whole genome shotgun (WGS) entry which is preliminary data.</text>
</comment>
<proteinExistence type="predicted"/>
<dbReference type="PROSITE" id="PS51198">
    <property type="entry name" value="UVRD_HELICASE_ATP_BIND"/>
    <property type="match status" value="1"/>
</dbReference>
<dbReference type="PATRIC" id="fig|75588.4.peg.2889"/>
<evidence type="ECO:0000256" key="2">
    <source>
        <dbReference type="ARBA" id="ARBA00022801"/>
    </source>
</evidence>
<keyword evidence="2 6" id="KW-0378">Hydrolase</keyword>
<organism evidence="9 10">
    <name type="scientific">Pseudomonas libanensis</name>
    <dbReference type="NCBI Taxonomy" id="75588"/>
    <lineage>
        <taxon>Bacteria</taxon>
        <taxon>Pseudomonadati</taxon>
        <taxon>Pseudomonadota</taxon>
        <taxon>Gammaproteobacteria</taxon>
        <taxon>Pseudomonadales</taxon>
        <taxon>Pseudomonadaceae</taxon>
        <taxon>Pseudomonas</taxon>
    </lineage>
</organism>
<keyword evidence="4 6" id="KW-0067">ATP-binding</keyword>
<evidence type="ECO:0000313" key="9">
    <source>
        <dbReference type="EMBL" id="KRP47868.1"/>
    </source>
</evidence>
<keyword evidence="7" id="KW-0175">Coiled coil</keyword>
<feature type="coiled-coil region" evidence="7">
    <location>
        <begin position="107"/>
        <end position="134"/>
    </location>
</feature>
<sequence length="615" mass="68825">MSSLPDADQLIQQCLNLDNPTSFFLYAGAGSGKTYSLVEAVRNFKARFSERLAVEGRQVAVITYTNAAAEEVMRRLEHDPLVWVSTIHSFAWEMIKGFNDDIREWLKIKLAIDIAELEKKLAKARGENKTYRANKADRDRKVKRLENIQHVFNFTYSPTGDNRGHQALNHSDVIGLAADFIQRRPLLNVLVDKYPVLLIDESQDTMARLMEAFLAVQSQASDRFCLGLLGDTMQSIYGHGMQNLASAVPLDWAKPEKLLNRRCPVRVVELINEIRASADTHQQKPRDDAPLGTVRMYCVRNQPTSTFETEDEVAERMAELTGDSSWSSGMEGRKTLILEHKMASRRMGFDGVFVPLYQVEHLKTGLLDGTLPALRVFVEGVMPILDAAQVDSFRLMEAVRLSSPLLTRDRLAASLDQAFTIAQAGRGADALLALFADADPTISEVVEVLANTHLLELPDRLRTALDMGPTEEDFPDTGDREVLEVHAYRLLIRSPFSQLAAYAKYCSELSPYGTHQGVKGLEFPRVMVIIDDKEAAGFLWSYEKALGVLPPSPGDRKKEADGEDNALTRTRRLFYVTCSRAQESLAIVFYTSDPEAAMTSIVKAGWLHEHEISVM</sequence>
<dbReference type="InterPro" id="IPR000212">
    <property type="entry name" value="DNA_helicase_UvrD/REP"/>
</dbReference>
<dbReference type="GO" id="GO:0043138">
    <property type="term" value="F:3'-5' DNA helicase activity"/>
    <property type="evidence" value="ECO:0007669"/>
    <property type="project" value="TreeGrafter"/>
</dbReference>
<gene>
    <name evidence="9" type="ORF">TU73_03035</name>
</gene>
<evidence type="ECO:0000256" key="5">
    <source>
        <dbReference type="ARBA" id="ARBA00034923"/>
    </source>
</evidence>
<evidence type="ECO:0000313" key="10">
    <source>
        <dbReference type="Proteomes" id="UP000051446"/>
    </source>
</evidence>
<feature type="domain" description="UvrD-like helicase ATP-binding" evidence="8">
    <location>
        <begin position="6"/>
        <end position="277"/>
    </location>
</feature>
<reference evidence="9 10" key="1">
    <citation type="submission" date="2015-02" db="EMBL/GenBank/DDBJ databases">
        <title>Pseudomonas helleri sp. nov. and Pseudomonas weihenstephanensis sp. nov., isolated from raw cows milk.</title>
        <authorList>
            <person name="von Neubeck M."/>
            <person name="Huptas C."/>
            <person name="Wenning M."/>
            <person name="Scherer S."/>
        </authorList>
    </citation>
    <scope>NUCLEOTIDE SEQUENCE [LARGE SCALE GENOMIC DNA]</scope>
    <source>
        <strain evidence="9 10">DSM 17149</strain>
    </source>
</reference>
<dbReference type="GO" id="GO:0016787">
    <property type="term" value="F:hydrolase activity"/>
    <property type="evidence" value="ECO:0007669"/>
    <property type="project" value="UniProtKB-UniRule"/>
</dbReference>
<protein>
    <recommendedName>
        <fullName evidence="5">DNA 3'-5' helicase II</fullName>
    </recommendedName>
</protein>
<evidence type="ECO:0000256" key="3">
    <source>
        <dbReference type="ARBA" id="ARBA00022806"/>
    </source>
</evidence>